<evidence type="ECO:0000313" key="2">
    <source>
        <dbReference type="EMBL" id="AKV76496.1"/>
    </source>
</evidence>
<reference evidence="5 6" key="2">
    <citation type="submission" date="2015-07" db="EMBL/GenBank/DDBJ databases">
        <title>Physiological, transcriptional responses and genome re-sequencing of acid resistant extremely thermoacidophilic Metallosphaera sedula SARC-M1.</title>
        <authorList>
            <person name="Ai C."/>
            <person name="McCarthy S."/>
            <person name="Eckrich V."/>
            <person name="Rudrappa D."/>
            <person name="Qiu G."/>
            <person name="Blum P."/>
        </authorList>
    </citation>
    <scope>NUCLEOTIDE SEQUENCE [LARGE SCALE GENOMIC DNA]</scope>
    <source>
        <strain evidence="5 6">SARC-M1</strain>
    </source>
</reference>
<dbReference type="Proteomes" id="UP000068832">
    <property type="component" value="Chromosome"/>
</dbReference>
<proteinExistence type="predicted"/>
<evidence type="ECO:0000313" key="9">
    <source>
        <dbReference type="Proteomes" id="UP000062475"/>
    </source>
</evidence>
<dbReference type="InterPro" id="IPR007981">
    <property type="entry name" value="Peptidase_A5"/>
</dbReference>
<evidence type="ECO:0000313" key="5">
    <source>
        <dbReference type="EMBL" id="AKV83234.1"/>
    </source>
</evidence>
<evidence type="ECO:0000313" key="10">
    <source>
        <dbReference type="Proteomes" id="UP000068832"/>
    </source>
</evidence>
<dbReference type="EMBL" id="CP012175">
    <property type="protein sequence ID" value="AKV80993.1"/>
    <property type="molecule type" value="Genomic_DNA"/>
</dbReference>
<evidence type="ECO:0000313" key="3">
    <source>
        <dbReference type="EMBL" id="AKV78748.1"/>
    </source>
</evidence>
<dbReference type="Proteomes" id="UP000061362">
    <property type="component" value="Chromosome"/>
</dbReference>
<dbReference type="Proteomes" id="UP000062398">
    <property type="component" value="Chromosome"/>
</dbReference>
<evidence type="ECO:0000313" key="8">
    <source>
        <dbReference type="Proteomes" id="UP000062398"/>
    </source>
</evidence>
<dbReference type="PATRIC" id="fig|43687.5.peg.1341"/>
<dbReference type="Pfam" id="PF05317">
    <property type="entry name" value="Thermopsin"/>
    <property type="match status" value="1"/>
</dbReference>
<dbReference type="Proteomes" id="UP000056255">
    <property type="component" value="Chromosome"/>
</dbReference>
<reference evidence="7 8" key="1">
    <citation type="journal article" date="2015" name="Genome Announc.">
        <title>Complete Genome Sequences of Evolved Arsenate-Resistant Metallosphaera sedula Strains.</title>
        <authorList>
            <person name="Ai C."/>
            <person name="McCarthy S."/>
            <person name="Schackwitz W."/>
            <person name="Martin J."/>
            <person name="Lipzen A."/>
            <person name="Blum P."/>
        </authorList>
    </citation>
    <scope>NUCLEOTIDE SEQUENCE [LARGE SCALE GENOMIC DNA]</scope>
    <source>
        <strain evidence="3 8">ARS120-1</strain>
        <strain evidence="4 7">ARS120-2</strain>
        <strain evidence="1 10">ARS50-1</strain>
        <strain evidence="2 9">ARS50-2</strain>
    </source>
</reference>
<dbReference type="EMBL" id="CP012176">
    <property type="protein sequence ID" value="AKV83234.1"/>
    <property type="molecule type" value="Genomic_DNA"/>
</dbReference>
<evidence type="ECO:0000313" key="4">
    <source>
        <dbReference type="EMBL" id="AKV80993.1"/>
    </source>
</evidence>
<evidence type="ECO:0000313" key="6">
    <source>
        <dbReference type="Proteomes" id="UP000056255"/>
    </source>
</evidence>
<dbReference type="EMBL" id="CP012174">
    <property type="protein sequence ID" value="AKV78748.1"/>
    <property type="molecule type" value="Genomic_DNA"/>
</dbReference>
<name>A0A0K1SHP4_9CREN</name>
<dbReference type="AlphaFoldDB" id="A0A0K1SHP4"/>
<sequence length="340" mass="36948">MLKLKVLGLITILLLPSFFTMSAVQQSPVFFPPIHGKPQTRGEYVNPFLYYTSPPAPSGIASFGLYNNSGKVTPYVIETSKVLGYANITSLLAYYKQARKYGVNPYSATLQMNVVLQVNTTQGTFAYWLQDVGSFQTNTNQVTFIDNIWNLTGNPSTLSSSAVSGNGKVASAGSGNTFYYDVGPTFTYSFPFSYVYVVNTSYTSNSVSIWFGYEILQGSQVTSVQYYDKVTISQPGIKSAEITINGNTYTPDGLYYDAELVWGGGGNGAPTQFTHLNSSLGLYYLSSTGVTPIPSLYTFGSNTGESAYNVHDNLVNGVPESYVGTEELTILTNNFSVVLV</sequence>
<dbReference type="Proteomes" id="UP000062475">
    <property type="component" value="Chromosome"/>
</dbReference>
<evidence type="ECO:0000313" key="7">
    <source>
        <dbReference type="Proteomes" id="UP000061362"/>
    </source>
</evidence>
<evidence type="ECO:0000313" key="1">
    <source>
        <dbReference type="EMBL" id="AKV74257.1"/>
    </source>
</evidence>
<gene>
    <name evidence="1" type="ORF">MsedA_1250</name>
    <name evidence="2" type="ORF">MsedB_1252</name>
    <name evidence="3" type="ORF">MsedC_1250</name>
    <name evidence="4" type="ORF">MsedD_1251</name>
    <name evidence="5" type="ORF">MsedE_1254</name>
</gene>
<dbReference type="EMBL" id="CP012173">
    <property type="protein sequence ID" value="AKV76496.1"/>
    <property type="molecule type" value="Genomic_DNA"/>
</dbReference>
<organism evidence="1 10">
    <name type="scientific">Metallosphaera sedula</name>
    <dbReference type="NCBI Taxonomy" id="43687"/>
    <lineage>
        <taxon>Archaea</taxon>
        <taxon>Thermoproteota</taxon>
        <taxon>Thermoprotei</taxon>
        <taxon>Sulfolobales</taxon>
        <taxon>Sulfolobaceae</taxon>
        <taxon>Metallosphaera</taxon>
    </lineage>
</organism>
<protein>
    <submittedName>
        <fullName evidence="1">Thermopsin</fullName>
    </submittedName>
</protein>
<accession>A0A0K1SHP4</accession>
<dbReference type="EMBL" id="CP012172">
    <property type="protein sequence ID" value="AKV74257.1"/>
    <property type="molecule type" value="Genomic_DNA"/>
</dbReference>